<dbReference type="SMART" id="SM00225">
    <property type="entry name" value="BTB"/>
    <property type="match status" value="1"/>
</dbReference>
<evidence type="ECO:0000313" key="2">
    <source>
        <dbReference type="EMBL" id="GBB90661.1"/>
    </source>
</evidence>
<accession>A0A2Z6R125</accession>
<name>A0A2Z6R125_9GLOM</name>
<gene>
    <name evidence="3" type="ORF">RCL2_002285100</name>
    <name evidence="2" type="ORF">RclHR1_01770009</name>
</gene>
<dbReference type="InterPro" id="IPR003131">
    <property type="entry name" value="T1-type_BTB"/>
</dbReference>
<dbReference type="Gene3D" id="3.30.710.10">
    <property type="entry name" value="Potassium Channel Kv1.1, Chain A"/>
    <property type="match status" value="1"/>
</dbReference>
<dbReference type="InterPro" id="IPR000210">
    <property type="entry name" value="BTB/POZ_dom"/>
</dbReference>
<reference evidence="3" key="2">
    <citation type="submission" date="2019-10" db="EMBL/GenBank/DDBJ databases">
        <title>Conservation and host-specific expression of non-tandemly repeated heterogenous ribosome RNA gene in arbuscular mycorrhizal fungi.</title>
        <authorList>
            <person name="Maeda T."/>
            <person name="Kobayashi Y."/>
            <person name="Nakagawa T."/>
            <person name="Ezawa T."/>
            <person name="Yamaguchi K."/>
            <person name="Bino T."/>
            <person name="Nishimoto Y."/>
            <person name="Shigenobu S."/>
            <person name="Kawaguchi M."/>
        </authorList>
    </citation>
    <scope>NUCLEOTIDE SEQUENCE</scope>
    <source>
        <strain evidence="3">HR1</strain>
    </source>
</reference>
<dbReference type="PANTHER" id="PTHR14499">
    <property type="entry name" value="POTASSIUM CHANNEL TETRAMERIZATION DOMAIN-CONTAINING"/>
    <property type="match status" value="1"/>
</dbReference>
<feature type="domain" description="BTB" evidence="1">
    <location>
        <begin position="13"/>
        <end position="121"/>
    </location>
</feature>
<organism evidence="2 4">
    <name type="scientific">Rhizophagus clarus</name>
    <dbReference type="NCBI Taxonomy" id="94130"/>
    <lineage>
        <taxon>Eukaryota</taxon>
        <taxon>Fungi</taxon>
        <taxon>Fungi incertae sedis</taxon>
        <taxon>Mucoromycota</taxon>
        <taxon>Glomeromycotina</taxon>
        <taxon>Glomeromycetes</taxon>
        <taxon>Glomerales</taxon>
        <taxon>Glomeraceae</taxon>
        <taxon>Rhizophagus</taxon>
    </lineage>
</organism>
<dbReference type="Proteomes" id="UP000615446">
    <property type="component" value="Unassembled WGS sequence"/>
</dbReference>
<keyword evidence="4" id="KW-1185">Reference proteome</keyword>
<evidence type="ECO:0000259" key="1">
    <source>
        <dbReference type="SMART" id="SM00225"/>
    </source>
</evidence>
<dbReference type="InterPro" id="IPR011333">
    <property type="entry name" value="SKP1/BTB/POZ_sf"/>
</dbReference>
<dbReference type="CDD" id="cd18316">
    <property type="entry name" value="BTB_POZ_KCTD-like"/>
    <property type="match status" value="1"/>
</dbReference>
<reference evidence="2 4" key="1">
    <citation type="submission" date="2017-11" db="EMBL/GenBank/DDBJ databases">
        <title>The genome of Rhizophagus clarus HR1 reveals common genetic basis of auxotrophy among arbuscular mycorrhizal fungi.</title>
        <authorList>
            <person name="Kobayashi Y."/>
        </authorList>
    </citation>
    <scope>NUCLEOTIDE SEQUENCE [LARGE SCALE GENOMIC DNA]</scope>
    <source>
        <strain evidence="2 4">HR1</strain>
    </source>
</reference>
<dbReference type="SUPFAM" id="SSF54695">
    <property type="entry name" value="POZ domain"/>
    <property type="match status" value="1"/>
</dbReference>
<evidence type="ECO:0000313" key="3">
    <source>
        <dbReference type="EMBL" id="GES96213.1"/>
    </source>
</evidence>
<proteinExistence type="predicted"/>
<dbReference type="STRING" id="94130.A0A2Z6R125"/>
<dbReference type="AlphaFoldDB" id="A0A2Z6R125"/>
<dbReference type="Pfam" id="PF02214">
    <property type="entry name" value="BTB_2"/>
    <property type="match status" value="1"/>
</dbReference>
<dbReference type="EMBL" id="BLAL01000246">
    <property type="protein sequence ID" value="GES96213.1"/>
    <property type="molecule type" value="Genomic_DNA"/>
</dbReference>
<protein>
    <submittedName>
        <fullName evidence="3">BTB/POZ protein</fullName>
    </submittedName>
</protein>
<dbReference type="OrthoDB" id="2414723at2759"/>
<dbReference type="Proteomes" id="UP000247702">
    <property type="component" value="Unassembled WGS sequence"/>
</dbReference>
<dbReference type="PANTHER" id="PTHR14499:SF136">
    <property type="entry name" value="GH08630P"/>
    <property type="match status" value="1"/>
</dbReference>
<sequence>MSRMSNVKYNAKERIILNVGGIKYETFRSTLTAYPETMLGTMFEERNKSLLHPVNGNEYYIDRNGRLFYCILQFYRNGRIPSADQVKCSIPITQEELDAELDYFMIPRPKRFLPKNCTNNNQIAKLSLRSRTIAAELDELVTSLKTAINRVIIYFQKRFIMSKGVGFNITLEISFYASDQIQPSITVLPTIIGKSPVPLIAEVVNKPAFGTRAYVLLNGFGDKIGEHLEESYPGLCWDLNWLEVCTDTGSVGSKYRVRIQICDDFEYEEIIKHSCLSSTSLKYIY</sequence>
<evidence type="ECO:0000313" key="4">
    <source>
        <dbReference type="Proteomes" id="UP000247702"/>
    </source>
</evidence>
<dbReference type="EMBL" id="BEXD01000857">
    <property type="protein sequence ID" value="GBB90661.1"/>
    <property type="molecule type" value="Genomic_DNA"/>
</dbReference>
<comment type="caution">
    <text evidence="2">The sequence shown here is derived from an EMBL/GenBank/DDBJ whole genome shotgun (WGS) entry which is preliminary data.</text>
</comment>
<dbReference type="GO" id="GO:0051260">
    <property type="term" value="P:protein homooligomerization"/>
    <property type="evidence" value="ECO:0007669"/>
    <property type="project" value="InterPro"/>
</dbReference>